<dbReference type="Pfam" id="PF12796">
    <property type="entry name" value="Ank_2"/>
    <property type="match status" value="2"/>
</dbReference>
<feature type="compositionally biased region" description="Polar residues" evidence="4">
    <location>
        <begin position="77"/>
        <end position="88"/>
    </location>
</feature>
<feature type="region of interest" description="Disordered" evidence="4">
    <location>
        <begin position="58"/>
        <end position="132"/>
    </location>
</feature>
<dbReference type="PROSITE" id="PS50088">
    <property type="entry name" value="ANK_REPEAT"/>
    <property type="match status" value="1"/>
</dbReference>
<reference evidence="5 6" key="1">
    <citation type="submission" date="2017-12" db="EMBL/GenBank/DDBJ databases">
        <title>Sequencing, de novo assembly and annotation of complete genome of a new Thraustochytrid species, strain FCC1311.</title>
        <authorList>
            <person name="Sedici K."/>
            <person name="Godart F."/>
            <person name="Aiese Cigliano R."/>
            <person name="Sanseverino W."/>
            <person name="Barakat M."/>
            <person name="Ortet P."/>
            <person name="Marechal E."/>
            <person name="Cagnac O."/>
            <person name="Amato A."/>
        </authorList>
    </citation>
    <scope>NUCLEOTIDE SEQUENCE [LARGE SCALE GENOMIC DNA]</scope>
</reference>
<accession>A0A2R5GG22</accession>
<dbReference type="EMBL" id="BEYU01000047">
    <property type="protein sequence ID" value="GBG28718.1"/>
    <property type="molecule type" value="Genomic_DNA"/>
</dbReference>
<organism evidence="5 6">
    <name type="scientific">Hondaea fermentalgiana</name>
    <dbReference type="NCBI Taxonomy" id="2315210"/>
    <lineage>
        <taxon>Eukaryota</taxon>
        <taxon>Sar</taxon>
        <taxon>Stramenopiles</taxon>
        <taxon>Bigyra</taxon>
        <taxon>Labyrinthulomycetes</taxon>
        <taxon>Thraustochytrida</taxon>
        <taxon>Thraustochytriidae</taxon>
        <taxon>Hondaea</taxon>
    </lineage>
</organism>
<dbReference type="PANTHER" id="PTHR24198">
    <property type="entry name" value="ANKYRIN REPEAT AND PROTEIN KINASE DOMAIN-CONTAINING PROTEIN"/>
    <property type="match status" value="1"/>
</dbReference>
<keyword evidence="2 3" id="KW-0040">ANK repeat</keyword>
<keyword evidence="1" id="KW-0677">Repeat</keyword>
<dbReference type="OrthoDB" id="116738at2759"/>
<evidence type="ECO:0000256" key="3">
    <source>
        <dbReference type="PROSITE-ProRule" id="PRU00023"/>
    </source>
</evidence>
<feature type="region of interest" description="Disordered" evidence="4">
    <location>
        <begin position="389"/>
        <end position="417"/>
    </location>
</feature>
<dbReference type="InParanoid" id="A0A2R5GG22"/>
<dbReference type="PANTHER" id="PTHR24198:SF165">
    <property type="entry name" value="ANKYRIN REPEAT-CONTAINING PROTEIN-RELATED"/>
    <property type="match status" value="1"/>
</dbReference>
<dbReference type="SMART" id="SM00248">
    <property type="entry name" value="ANK"/>
    <property type="match status" value="6"/>
</dbReference>
<evidence type="ECO:0000313" key="6">
    <source>
        <dbReference type="Proteomes" id="UP000241890"/>
    </source>
</evidence>
<evidence type="ECO:0000256" key="1">
    <source>
        <dbReference type="ARBA" id="ARBA00022737"/>
    </source>
</evidence>
<protein>
    <submittedName>
        <fullName evidence="5">Ankyrin repeat domain-containing protein 17</fullName>
    </submittedName>
</protein>
<evidence type="ECO:0000256" key="2">
    <source>
        <dbReference type="ARBA" id="ARBA00023043"/>
    </source>
</evidence>
<dbReference type="Gene3D" id="1.25.40.20">
    <property type="entry name" value="Ankyrin repeat-containing domain"/>
    <property type="match status" value="1"/>
</dbReference>
<dbReference type="InterPro" id="IPR002110">
    <property type="entry name" value="Ankyrin_rpt"/>
</dbReference>
<evidence type="ECO:0000313" key="5">
    <source>
        <dbReference type="EMBL" id="GBG28718.1"/>
    </source>
</evidence>
<feature type="compositionally biased region" description="Basic and acidic residues" evidence="4">
    <location>
        <begin position="117"/>
        <end position="129"/>
    </location>
</feature>
<comment type="caution">
    <text evidence="5">The sequence shown here is derived from an EMBL/GenBank/DDBJ whole genome shotgun (WGS) entry which is preliminary data.</text>
</comment>
<dbReference type="Proteomes" id="UP000241890">
    <property type="component" value="Unassembled WGS sequence"/>
</dbReference>
<name>A0A2R5GG22_9STRA</name>
<feature type="repeat" description="ANK" evidence="3">
    <location>
        <begin position="228"/>
        <end position="260"/>
    </location>
</feature>
<sequence>MSSGATAHVALPGLVSDTDEGLEVRLRGAKHALRGREFDFRDCDEARDAEKYINEENARVVSSRKTPTNNQEDEETIMTQQATTSRTSMAKMANARSPPSAFSQTRPQSMTRTPEPLSREADPPKETRMSSETSRLLFRTAIDEDAVDAVQTLLHDARVDPGDELSEGLIRVARKGNRFTDMAAVLLGDKRCDVTFADNKALLVAVREGAEFVVRLLLCSQALDAGAQGNKALCIACEHGEAEIVKALLNFGRGVSVEAQDNMPLILAASSGKASIVGYLLRRGAEWEDRIEPAAQNGRALREAAARGHTDVVRILLREVRRFPSAHRQAALLAASSGGHLETVRLLLRNARVEVESDDYEVICRALRGGHHKTARALARHARVRLSRFEQDTRSAPAGAIASSQRSDVPAPTCSIS</sequence>
<gene>
    <name evidence="5" type="ORF">FCC1311_049392</name>
</gene>
<keyword evidence="6" id="KW-1185">Reference proteome</keyword>
<dbReference type="AlphaFoldDB" id="A0A2R5GG22"/>
<evidence type="ECO:0000256" key="4">
    <source>
        <dbReference type="SAM" id="MobiDB-lite"/>
    </source>
</evidence>
<feature type="compositionally biased region" description="Polar residues" evidence="4">
    <location>
        <begin position="100"/>
        <end position="112"/>
    </location>
</feature>
<proteinExistence type="predicted"/>
<dbReference type="SUPFAM" id="SSF48403">
    <property type="entry name" value="Ankyrin repeat"/>
    <property type="match status" value="1"/>
</dbReference>
<dbReference type="InterPro" id="IPR036770">
    <property type="entry name" value="Ankyrin_rpt-contain_sf"/>
</dbReference>